<sequence length="119" mass="13905">MHKNKENKMIPIVNPFSHSSNSKDFKIKTQMHGIHRFSIIKNGIKIERNKYFIGFFCTIAAGLLFALYLPVIELVYRRVYCYHMVMDMQLMEVAVTLLASIGMSMKVKNYFLTSFNNEN</sequence>
<evidence type="ECO:0000256" key="1">
    <source>
        <dbReference type="ARBA" id="ARBA00004370"/>
    </source>
</evidence>
<keyword evidence="9" id="KW-1185">Reference proteome</keyword>
<keyword evidence="6 7" id="KW-0472">Membrane</keyword>
<protein>
    <submittedName>
        <fullName evidence="8">Uncharacterized protein</fullName>
    </submittedName>
</protein>
<comment type="subcellular location">
    <subcellularLocation>
        <location evidence="1">Membrane</location>
    </subcellularLocation>
</comment>
<evidence type="ECO:0000256" key="4">
    <source>
        <dbReference type="ARBA" id="ARBA00022692"/>
    </source>
</evidence>
<evidence type="ECO:0000256" key="5">
    <source>
        <dbReference type="ARBA" id="ARBA00022989"/>
    </source>
</evidence>
<dbReference type="PANTHER" id="PTHR31376">
    <property type="entry name" value="OS09G0467300 PROTEIN-RELATED"/>
    <property type="match status" value="1"/>
</dbReference>
<evidence type="ECO:0000256" key="3">
    <source>
        <dbReference type="ARBA" id="ARBA00022448"/>
    </source>
</evidence>
<dbReference type="GO" id="GO:0005345">
    <property type="term" value="F:purine nucleobase transmembrane transporter activity"/>
    <property type="evidence" value="ECO:0007669"/>
    <property type="project" value="UniProtKB-ARBA"/>
</dbReference>
<comment type="similarity">
    <text evidence="2">Belongs to the purine permeases (TC 2.A.7.14) family.</text>
</comment>
<feature type="transmembrane region" description="Helical" evidence="7">
    <location>
        <begin position="89"/>
        <end position="107"/>
    </location>
</feature>
<evidence type="ECO:0000256" key="2">
    <source>
        <dbReference type="ARBA" id="ARBA00006213"/>
    </source>
</evidence>
<evidence type="ECO:0000256" key="7">
    <source>
        <dbReference type="SAM" id="Phobius"/>
    </source>
</evidence>
<dbReference type="PANTHER" id="PTHR31376:SF3">
    <property type="entry name" value="PURINE PERMEASE 4-RELATED"/>
    <property type="match status" value="1"/>
</dbReference>
<dbReference type="Pfam" id="PF16913">
    <property type="entry name" value="PUNUT"/>
    <property type="match status" value="1"/>
</dbReference>
<dbReference type="EMBL" id="SDMP01000004">
    <property type="protein sequence ID" value="RYR62960.1"/>
    <property type="molecule type" value="Genomic_DNA"/>
</dbReference>
<keyword evidence="5 7" id="KW-1133">Transmembrane helix</keyword>
<organism evidence="8 9">
    <name type="scientific">Arachis hypogaea</name>
    <name type="common">Peanut</name>
    <dbReference type="NCBI Taxonomy" id="3818"/>
    <lineage>
        <taxon>Eukaryota</taxon>
        <taxon>Viridiplantae</taxon>
        <taxon>Streptophyta</taxon>
        <taxon>Embryophyta</taxon>
        <taxon>Tracheophyta</taxon>
        <taxon>Spermatophyta</taxon>
        <taxon>Magnoliopsida</taxon>
        <taxon>eudicotyledons</taxon>
        <taxon>Gunneridae</taxon>
        <taxon>Pentapetalae</taxon>
        <taxon>rosids</taxon>
        <taxon>fabids</taxon>
        <taxon>Fabales</taxon>
        <taxon>Fabaceae</taxon>
        <taxon>Papilionoideae</taxon>
        <taxon>50 kb inversion clade</taxon>
        <taxon>dalbergioids sensu lato</taxon>
        <taxon>Dalbergieae</taxon>
        <taxon>Pterocarpus clade</taxon>
        <taxon>Arachis</taxon>
    </lineage>
</organism>
<dbReference type="STRING" id="3818.A0A445DIH4"/>
<dbReference type="GO" id="GO:0016020">
    <property type="term" value="C:membrane"/>
    <property type="evidence" value="ECO:0007669"/>
    <property type="project" value="UniProtKB-SubCell"/>
</dbReference>
<dbReference type="GO" id="GO:0015211">
    <property type="term" value="F:purine nucleoside transmembrane transporter activity"/>
    <property type="evidence" value="ECO:0007669"/>
    <property type="project" value="InterPro"/>
</dbReference>
<evidence type="ECO:0000313" key="9">
    <source>
        <dbReference type="Proteomes" id="UP000289738"/>
    </source>
</evidence>
<dbReference type="AlphaFoldDB" id="A0A445DIH4"/>
<comment type="caution">
    <text evidence="8">The sequence shown here is derived from an EMBL/GenBank/DDBJ whole genome shotgun (WGS) entry which is preliminary data.</text>
</comment>
<evidence type="ECO:0000313" key="8">
    <source>
        <dbReference type="EMBL" id="RYR62960.1"/>
    </source>
</evidence>
<proteinExistence type="inferred from homology"/>
<keyword evidence="4 7" id="KW-0812">Transmembrane</keyword>
<name>A0A445DIH4_ARAHY</name>
<gene>
    <name evidence="8" type="ORF">Ahy_A04g020725</name>
</gene>
<evidence type="ECO:0000256" key="6">
    <source>
        <dbReference type="ARBA" id="ARBA00023136"/>
    </source>
</evidence>
<dbReference type="InterPro" id="IPR030182">
    <property type="entry name" value="PUP_plant"/>
</dbReference>
<keyword evidence="3" id="KW-0813">Transport</keyword>
<accession>A0A445DIH4</accession>
<reference evidence="8 9" key="1">
    <citation type="submission" date="2019-01" db="EMBL/GenBank/DDBJ databases">
        <title>Sequencing of cultivated peanut Arachis hypogaea provides insights into genome evolution and oil improvement.</title>
        <authorList>
            <person name="Chen X."/>
        </authorList>
    </citation>
    <scope>NUCLEOTIDE SEQUENCE [LARGE SCALE GENOMIC DNA]</scope>
    <source>
        <strain evidence="9">cv. Fuhuasheng</strain>
        <tissue evidence="8">Leaves</tissue>
    </source>
</reference>
<feature type="transmembrane region" description="Helical" evidence="7">
    <location>
        <begin position="51"/>
        <end position="69"/>
    </location>
</feature>
<dbReference type="Proteomes" id="UP000289738">
    <property type="component" value="Chromosome A04"/>
</dbReference>